<evidence type="ECO:0000259" key="6">
    <source>
        <dbReference type="PROSITE" id="PS50043"/>
    </source>
</evidence>
<dbReference type="GO" id="GO:0000160">
    <property type="term" value="P:phosphorelay signal transduction system"/>
    <property type="evidence" value="ECO:0007669"/>
    <property type="project" value="InterPro"/>
</dbReference>
<dbReference type="Gene3D" id="3.40.50.2300">
    <property type="match status" value="1"/>
</dbReference>
<name>A0A932HXG9_UNCTE</name>
<dbReference type="PANTHER" id="PTHR43214:SF41">
    <property type="entry name" value="NITRATE_NITRITE RESPONSE REGULATOR PROTEIN NARP"/>
    <property type="match status" value="1"/>
</dbReference>
<accession>A0A932HXG9</accession>
<dbReference type="EMBL" id="JACPUR010000001">
    <property type="protein sequence ID" value="MBI3125972.1"/>
    <property type="molecule type" value="Genomic_DNA"/>
</dbReference>
<proteinExistence type="predicted"/>
<dbReference type="Pfam" id="PF00072">
    <property type="entry name" value="Response_reg"/>
    <property type="match status" value="1"/>
</dbReference>
<evidence type="ECO:0000256" key="1">
    <source>
        <dbReference type="ARBA" id="ARBA00022553"/>
    </source>
</evidence>
<sequence>MTSVRVALADDHAIVRAGIRSLLERMAGVEVAGEASTGPQALEVAARDAPDVILMDIAMPGLNGLDATARIVKEHPRVRVIILSMYSSEEYVFQALRSGAAGYLVKDSVPAELEVAIQAVCRGESYLSPRISRKVVNDYLKRAEESKGPFDPLTPRQRQILQLMAEGKSTKEIAFTLQVSAKTVEAHRAQIMERLQIFDVPGLVRYAIRIGLVSAEG</sequence>
<feature type="modified residue" description="4-aspartylphosphate" evidence="5">
    <location>
        <position position="56"/>
    </location>
</feature>
<evidence type="ECO:0000256" key="2">
    <source>
        <dbReference type="ARBA" id="ARBA00023015"/>
    </source>
</evidence>
<dbReference type="InterPro" id="IPR000792">
    <property type="entry name" value="Tscrpt_reg_LuxR_C"/>
</dbReference>
<organism evidence="8 9">
    <name type="scientific">Tectimicrobiota bacterium</name>
    <dbReference type="NCBI Taxonomy" id="2528274"/>
    <lineage>
        <taxon>Bacteria</taxon>
        <taxon>Pseudomonadati</taxon>
        <taxon>Nitrospinota/Tectimicrobiota group</taxon>
        <taxon>Candidatus Tectimicrobiota</taxon>
    </lineage>
</organism>
<dbReference type="PANTHER" id="PTHR43214">
    <property type="entry name" value="TWO-COMPONENT RESPONSE REGULATOR"/>
    <property type="match status" value="1"/>
</dbReference>
<evidence type="ECO:0000256" key="5">
    <source>
        <dbReference type="PROSITE-ProRule" id="PRU00169"/>
    </source>
</evidence>
<dbReference type="Pfam" id="PF00196">
    <property type="entry name" value="GerE"/>
    <property type="match status" value="1"/>
</dbReference>
<feature type="domain" description="HTH luxR-type" evidence="6">
    <location>
        <begin position="146"/>
        <end position="211"/>
    </location>
</feature>
<dbReference type="PROSITE" id="PS50043">
    <property type="entry name" value="HTH_LUXR_2"/>
    <property type="match status" value="1"/>
</dbReference>
<dbReference type="SUPFAM" id="SSF46894">
    <property type="entry name" value="C-terminal effector domain of the bipartite response regulators"/>
    <property type="match status" value="1"/>
</dbReference>
<gene>
    <name evidence="8" type="ORF">HYZ11_00020</name>
</gene>
<dbReference type="InterPro" id="IPR011006">
    <property type="entry name" value="CheY-like_superfamily"/>
</dbReference>
<dbReference type="PRINTS" id="PR00038">
    <property type="entry name" value="HTHLUXR"/>
</dbReference>
<dbReference type="InterPro" id="IPR001789">
    <property type="entry name" value="Sig_transdc_resp-reg_receiver"/>
</dbReference>
<feature type="domain" description="Response regulatory" evidence="7">
    <location>
        <begin position="5"/>
        <end position="121"/>
    </location>
</feature>
<evidence type="ECO:0000313" key="8">
    <source>
        <dbReference type="EMBL" id="MBI3125972.1"/>
    </source>
</evidence>
<dbReference type="InterPro" id="IPR039420">
    <property type="entry name" value="WalR-like"/>
</dbReference>
<dbReference type="SUPFAM" id="SSF52172">
    <property type="entry name" value="CheY-like"/>
    <property type="match status" value="1"/>
</dbReference>
<dbReference type="PROSITE" id="PS50110">
    <property type="entry name" value="RESPONSE_REGULATORY"/>
    <property type="match status" value="1"/>
</dbReference>
<protein>
    <submittedName>
        <fullName evidence="8">Response regulator transcription factor</fullName>
    </submittedName>
</protein>
<evidence type="ECO:0000256" key="4">
    <source>
        <dbReference type="ARBA" id="ARBA00023163"/>
    </source>
</evidence>
<dbReference type="CDD" id="cd17535">
    <property type="entry name" value="REC_NarL-like"/>
    <property type="match status" value="1"/>
</dbReference>
<dbReference type="SMART" id="SM00448">
    <property type="entry name" value="REC"/>
    <property type="match status" value="1"/>
</dbReference>
<dbReference type="GO" id="GO:0006355">
    <property type="term" value="P:regulation of DNA-templated transcription"/>
    <property type="evidence" value="ECO:0007669"/>
    <property type="project" value="InterPro"/>
</dbReference>
<evidence type="ECO:0000256" key="3">
    <source>
        <dbReference type="ARBA" id="ARBA00023125"/>
    </source>
</evidence>
<dbReference type="GO" id="GO:0003677">
    <property type="term" value="F:DNA binding"/>
    <property type="evidence" value="ECO:0007669"/>
    <property type="project" value="UniProtKB-KW"/>
</dbReference>
<dbReference type="SMART" id="SM00421">
    <property type="entry name" value="HTH_LUXR"/>
    <property type="match status" value="1"/>
</dbReference>
<dbReference type="AlphaFoldDB" id="A0A932HXG9"/>
<dbReference type="CDD" id="cd06170">
    <property type="entry name" value="LuxR_C_like"/>
    <property type="match status" value="1"/>
</dbReference>
<dbReference type="Proteomes" id="UP000782312">
    <property type="component" value="Unassembled WGS sequence"/>
</dbReference>
<keyword evidence="3" id="KW-0238">DNA-binding</keyword>
<keyword evidence="4" id="KW-0804">Transcription</keyword>
<dbReference type="InterPro" id="IPR016032">
    <property type="entry name" value="Sig_transdc_resp-reg_C-effctor"/>
</dbReference>
<keyword evidence="2" id="KW-0805">Transcription regulation</keyword>
<reference evidence="8" key="1">
    <citation type="submission" date="2020-07" db="EMBL/GenBank/DDBJ databases">
        <title>Huge and variable diversity of episymbiotic CPR bacteria and DPANN archaea in groundwater ecosystems.</title>
        <authorList>
            <person name="He C.Y."/>
            <person name="Keren R."/>
            <person name="Whittaker M."/>
            <person name="Farag I.F."/>
            <person name="Doudna J."/>
            <person name="Cate J.H.D."/>
            <person name="Banfield J.F."/>
        </authorList>
    </citation>
    <scope>NUCLEOTIDE SEQUENCE</scope>
    <source>
        <strain evidence="8">NC_groundwater_763_Ag_S-0.2um_68_21</strain>
    </source>
</reference>
<keyword evidence="1 5" id="KW-0597">Phosphoprotein</keyword>
<dbReference type="InterPro" id="IPR058245">
    <property type="entry name" value="NreC/VraR/RcsB-like_REC"/>
</dbReference>
<evidence type="ECO:0000259" key="7">
    <source>
        <dbReference type="PROSITE" id="PS50110"/>
    </source>
</evidence>
<comment type="caution">
    <text evidence="8">The sequence shown here is derived from an EMBL/GenBank/DDBJ whole genome shotgun (WGS) entry which is preliminary data.</text>
</comment>
<evidence type="ECO:0000313" key="9">
    <source>
        <dbReference type="Proteomes" id="UP000782312"/>
    </source>
</evidence>